<dbReference type="OrthoDB" id="442941at2759"/>
<dbReference type="GO" id="GO:0003723">
    <property type="term" value="F:RNA binding"/>
    <property type="evidence" value="ECO:0007669"/>
    <property type="project" value="InterPro"/>
</dbReference>
<feature type="transmembrane region" description="Helical" evidence="7">
    <location>
        <begin position="562"/>
        <end position="581"/>
    </location>
</feature>
<evidence type="ECO:0000313" key="10">
    <source>
        <dbReference type="Proteomes" id="UP000541610"/>
    </source>
</evidence>
<feature type="transmembrane region" description="Helical" evidence="7">
    <location>
        <begin position="467"/>
        <end position="487"/>
    </location>
</feature>
<evidence type="ECO:0000256" key="6">
    <source>
        <dbReference type="SAM" id="MobiDB-lite"/>
    </source>
</evidence>
<keyword evidence="3 7" id="KW-0812">Transmembrane</keyword>
<dbReference type="AlphaFoldDB" id="A0A7J6NFN5"/>
<evidence type="ECO:0000256" key="3">
    <source>
        <dbReference type="ARBA" id="ARBA00022692"/>
    </source>
</evidence>
<evidence type="ECO:0000256" key="1">
    <source>
        <dbReference type="ARBA" id="ARBA00004141"/>
    </source>
</evidence>
<dbReference type="InterPro" id="IPR011701">
    <property type="entry name" value="MFS"/>
</dbReference>
<keyword evidence="4 7" id="KW-1133">Transmembrane helix</keyword>
<dbReference type="Pfam" id="PF07690">
    <property type="entry name" value="MFS_1"/>
    <property type="match status" value="1"/>
</dbReference>
<feature type="compositionally biased region" description="Low complexity" evidence="6">
    <location>
        <begin position="127"/>
        <end position="139"/>
    </location>
</feature>
<protein>
    <recommendedName>
        <fullName evidence="8">Histone RNA hairpin-binding protein RNA-binding domain-containing protein</fullName>
    </recommendedName>
</protein>
<feature type="transmembrane region" description="Helical" evidence="7">
    <location>
        <begin position="386"/>
        <end position="409"/>
    </location>
</feature>
<dbReference type="InterPro" id="IPR029344">
    <property type="entry name" value="SLBP_RNA_bind"/>
</dbReference>
<dbReference type="Gene3D" id="1.10.8.1120">
    <property type="entry name" value="Histone RNA hairpin-binding protein RNA-binding domain"/>
    <property type="match status" value="1"/>
</dbReference>
<sequence>MSQRASMERILAQREKQIGIAKMTRGYQNYVRHVRKCDRNPRDPSHPSTPRVDGTDSKRAFEGRLRIWKQALHKWDTRDGQPPAQHEASTSSQSQASETGSVATGGVDKPSGTTGVGTGDGEREAGHGLATGTAAMAGGHPTGAGHGAVVSGRTARGGTPGEGAGATHKSIGRAERRRMKRGLQASCAGSKSADATPSPLYVSDEEPIEAWMHQGVEEGRWTIVSASVPSVTDLVAASDSKVADGDVRFGLVCFDSSPGTLLLFSSLSGGPVSKKAVVERLVGARLPRAVLSTVLTHVCLGVLFSAGNVASYVLAYYADVETAISARQVHARGAWIFALQVFLMSLSVPLGSCLKPSIAMFASGLLLAIAHALAATALAADYPFPYFLVAYSVIGGAGIGLGYTAPMEVLFKIAPSERRGLYSGVTAASFGLGSFVFTQLQSRIVNPYGVECSVQDPNYAVLVRVPLMLRVVGGVLMTLLSIAAAVIPDEVAVRPPSQGALGIDAQARQDGVPWRKMIRTPHFWLLVVAFAANTQAITFVASTFKMMGTSLCGMTDSQLVRTWSLAAVVNAIGRVTTGILTTDPLYSLRVVSLGLAASLLFLSRTSAPSTFLVGMCWNAFVLGGTFVVMPLATASLFGRANFQKNYGVVFMAFGFSALAAAWVTVPYLTSTLSPSLQLAVIALSPTATAVIAWLLGRLPAPTKTTDDWVRFYTETNRPLVE</sequence>
<dbReference type="Gene3D" id="1.20.1250.20">
    <property type="entry name" value="MFS general substrate transporter like domains"/>
    <property type="match status" value="1"/>
</dbReference>
<dbReference type="InterPro" id="IPR052983">
    <property type="entry name" value="MFS_Riboflavin_Transporter"/>
</dbReference>
<dbReference type="Proteomes" id="UP000541610">
    <property type="component" value="Unassembled WGS sequence"/>
</dbReference>
<dbReference type="InterPro" id="IPR036259">
    <property type="entry name" value="MFS_trans_sf"/>
</dbReference>
<evidence type="ECO:0000259" key="8">
    <source>
        <dbReference type="Pfam" id="PF15247"/>
    </source>
</evidence>
<dbReference type="Pfam" id="PF15247">
    <property type="entry name" value="SLBP_RNA_bind"/>
    <property type="match status" value="1"/>
</dbReference>
<evidence type="ECO:0000313" key="9">
    <source>
        <dbReference type="EMBL" id="KAF4682257.1"/>
    </source>
</evidence>
<proteinExistence type="predicted"/>
<dbReference type="GO" id="GO:0016020">
    <property type="term" value="C:membrane"/>
    <property type="evidence" value="ECO:0007669"/>
    <property type="project" value="UniProtKB-SubCell"/>
</dbReference>
<comment type="subcellular location">
    <subcellularLocation>
        <location evidence="1">Membrane</location>
        <topology evidence="1">Multi-pass membrane protein</topology>
    </subcellularLocation>
</comment>
<dbReference type="PANTHER" id="PTHR43385">
    <property type="entry name" value="RIBOFLAVIN TRANSPORTER RIBJ"/>
    <property type="match status" value="1"/>
</dbReference>
<keyword evidence="5 7" id="KW-0472">Membrane</keyword>
<feature type="transmembrane region" description="Helical" evidence="7">
    <location>
        <begin position="421"/>
        <end position="440"/>
    </location>
</feature>
<feature type="transmembrane region" description="Helical" evidence="7">
    <location>
        <begin position="289"/>
        <end position="314"/>
    </location>
</feature>
<comment type="caution">
    <text evidence="9">The sequence shown here is derived from an EMBL/GenBank/DDBJ whole genome shotgun (WGS) entry which is preliminary data.</text>
</comment>
<feature type="transmembrane region" description="Helical" evidence="7">
    <location>
        <begin position="334"/>
        <end position="351"/>
    </location>
</feature>
<accession>A0A7J6NFN5</accession>
<dbReference type="InterPro" id="IPR038294">
    <property type="entry name" value="SLBP_RNA_bind_sf"/>
</dbReference>
<dbReference type="GO" id="GO:0022857">
    <property type="term" value="F:transmembrane transporter activity"/>
    <property type="evidence" value="ECO:0007669"/>
    <property type="project" value="InterPro"/>
</dbReference>
<dbReference type="PANTHER" id="PTHR43385:SF1">
    <property type="entry name" value="RIBOFLAVIN TRANSPORTER RIBJ"/>
    <property type="match status" value="1"/>
</dbReference>
<feature type="region of interest" description="Disordered" evidence="6">
    <location>
        <begin position="76"/>
        <end position="200"/>
    </location>
</feature>
<keyword evidence="2" id="KW-0813">Transport</keyword>
<organism evidence="9 10">
    <name type="scientific">Perkinsus olseni</name>
    <name type="common">Perkinsus atlanticus</name>
    <dbReference type="NCBI Taxonomy" id="32597"/>
    <lineage>
        <taxon>Eukaryota</taxon>
        <taxon>Sar</taxon>
        <taxon>Alveolata</taxon>
        <taxon>Perkinsozoa</taxon>
        <taxon>Perkinsea</taxon>
        <taxon>Perkinsida</taxon>
        <taxon>Perkinsidae</taxon>
        <taxon>Perkinsus</taxon>
    </lineage>
</organism>
<feature type="transmembrane region" description="Helical" evidence="7">
    <location>
        <begin position="611"/>
        <end position="634"/>
    </location>
</feature>
<feature type="transmembrane region" description="Helical" evidence="7">
    <location>
        <begin position="588"/>
        <end position="605"/>
    </location>
</feature>
<feature type="transmembrane region" description="Helical" evidence="7">
    <location>
        <begin position="675"/>
        <end position="695"/>
    </location>
</feature>
<dbReference type="SUPFAM" id="SSF103473">
    <property type="entry name" value="MFS general substrate transporter"/>
    <property type="match status" value="1"/>
</dbReference>
<feature type="transmembrane region" description="Helical" evidence="7">
    <location>
        <begin position="646"/>
        <end position="669"/>
    </location>
</feature>
<feature type="region of interest" description="Disordered" evidence="6">
    <location>
        <begin position="35"/>
        <end position="61"/>
    </location>
</feature>
<evidence type="ECO:0000256" key="7">
    <source>
        <dbReference type="SAM" id="Phobius"/>
    </source>
</evidence>
<evidence type="ECO:0000256" key="5">
    <source>
        <dbReference type="ARBA" id="ARBA00023136"/>
    </source>
</evidence>
<dbReference type="EMBL" id="JABANP010000446">
    <property type="protein sequence ID" value="KAF4682257.1"/>
    <property type="molecule type" value="Genomic_DNA"/>
</dbReference>
<gene>
    <name evidence="9" type="ORF">FOZ60_010792</name>
</gene>
<feature type="transmembrane region" description="Helical" evidence="7">
    <location>
        <begin position="358"/>
        <end position="380"/>
    </location>
</feature>
<feature type="transmembrane region" description="Helical" evidence="7">
    <location>
        <begin position="523"/>
        <end position="542"/>
    </location>
</feature>
<evidence type="ECO:0000256" key="4">
    <source>
        <dbReference type="ARBA" id="ARBA00022989"/>
    </source>
</evidence>
<name>A0A7J6NFN5_PEROL</name>
<evidence type="ECO:0000256" key="2">
    <source>
        <dbReference type="ARBA" id="ARBA00022448"/>
    </source>
</evidence>
<feature type="compositionally biased region" description="Low complexity" evidence="6">
    <location>
        <begin position="87"/>
        <end position="99"/>
    </location>
</feature>
<feature type="domain" description="Histone RNA hairpin-binding protein RNA-binding" evidence="8">
    <location>
        <begin position="8"/>
        <end position="76"/>
    </location>
</feature>
<reference evidence="9 10" key="1">
    <citation type="submission" date="2020-04" db="EMBL/GenBank/DDBJ databases">
        <title>Perkinsus olseni comparative genomics.</title>
        <authorList>
            <person name="Bogema D.R."/>
        </authorList>
    </citation>
    <scope>NUCLEOTIDE SEQUENCE [LARGE SCALE GENOMIC DNA]</scope>
    <source>
        <strain evidence="9">00978-12</strain>
    </source>
</reference>